<reference evidence="3" key="1">
    <citation type="submission" date="2016-10" db="EMBL/GenBank/DDBJ databases">
        <authorList>
            <person name="Varghese N."/>
            <person name="Submissions S."/>
        </authorList>
    </citation>
    <scope>NUCLEOTIDE SEQUENCE [LARGE SCALE GENOMIC DNA]</scope>
    <source>
        <strain evidence="3">DSM 17071</strain>
    </source>
</reference>
<dbReference type="STRING" id="311334.SAMN05421846_10772"/>
<evidence type="ECO:0000259" key="1">
    <source>
        <dbReference type="SMART" id="SM00507"/>
    </source>
</evidence>
<evidence type="ECO:0000313" key="3">
    <source>
        <dbReference type="Proteomes" id="UP000198869"/>
    </source>
</evidence>
<evidence type="ECO:0000313" key="2">
    <source>
        <dbReference type="EMBL" id="SDI40911.1"/>
    </source>
</evidence>
<dbReference type="Pfam" id="PF13391">
    <property type="entry name" value="HNH_2"/>
    <property type="match status" value="1"/>
</dbReference>
<keyword evidence="2" id="KW-0540">Nuclease</keyword>
<accession>A0A1G8KBX7</accession>
<keyword evidence="2" id="KW-0378">Hydrolase</keyword>
<organism evidence="2 3">
    <name type="scientific">Chryseobacterium taeanense</name>
    <dbReference type="NCBI Taxonomy" id="311334"/>
    <lineage>
        <taxon>Bacteria</taxon>
        <taxon>Pseudomonadati</taxon>
        <taxon>Bacteroidota</taxon>
        <taxon>Flavobacteriia</taxon>
        <taxon>Flavobacteriales</taxon>
        <taxon>Weeksellaceae</taxon>
        <taxon>Chryseobacterium group</taxon>
        <taxon>Chryseobacterium</taxon>
    </lineage>
</organism>
<feature type="domain" description="HNH nuclease" evidence="1">
    <location>
        <begin position="192"/>
        <end position="252"/>
    </location>
</feature>
<sequence>MITTQNFYIQYHNADKLECYPTENTDFKSLVSDLTLDDSLKEKNWIYTTKKTVFKAKGSICFLIVGKTENKIKNYYLWCYFTIKNIEENAFEIVARGKGKDFKHPIILNNLENFDSFKKFCGNFGIGFQKIDNHDFSKTLSLYLDEIKVDYLIPDRKVFLEETIQELNNKMLSITPERKVYIIKRLIRKDSKMVKLLKEYVGYKCQFPNCNSHIPHKKYGVNYVEVAHIKAVADDGQSTIGNLIVLCPNHHKEFDLGERNIFVINHDQISGRLNENNFEINLFNNYSYKIK</sequence>
<dbReference type="OrthoDB" id="67788at2"/>
<gene>
    <name evidence="2" type="ORF">SAMN05421846_10772</name>
</gene>
<dbReference type="Proteomes" id="UP000198869">
    <property type="component" value="Unassembled WGS sequence"/>
</dbReference>
<keyword evidence="2" id="KW-0255">Endonuclease</keyword>
<keyword evidence="3" id="KW-1185">Reference proteome</keyword>
<dbReference type="SMART" id="SM00507">
    <property type="entry name" value="HNHc"/>
    <property type="match status" value="1"/>
</dbReference>
<dbReference type="CDD" id="cd00085">
    <property type="entry name" value="HNHc"/>
    <property type="match status" value="1"/>
</dbReference>
<dbReference type="InterPro" id="IPR003615">
    <property type="entry name" value="HNH_nuc"/>
</dbReference>
<dbReference type="EMBL" id="FNDW01000007">
    <property type="protein sequence ID" value="SDI40911.1"/>
    <property type="molecule type" value="Genomic_DNA"/>
</dbReference>
<name>A0A1G8KBX7_9FLAO</name>
<dbReference type="AlphaFoldDB" id="A0A1G8KBX7"/>
<dbReference type="GO" id="GO:0004519">
    <property type="term" value="F:endonuclease activity"/>
    <property type="evidence" value="ECO:0007669"/>
    <property type="project" value="UniProtKB-KW"/>
</dbReference>
<protein>
    <submittedName>
        <fullName evidence="2">HNH endonuclease</fullName>
    </submittedName>
</protein>
<proteinExistence type="predicted"/>
<dbReference type="RefSeq" id="WP_089858548.1">
    <property type="nucleotide sequence ID" value="NZ_FNDW01000007.1"/>
</dbReference>